<accession>A0A804L4A7</accession>
<dbReference type="OMA" id="LFLEHYM"/>
<dbReference type="Proteomes" id="UP000012960">
    <property type="component" value="Unplaced"/>
</dbReference>
<evidence type="ECO:0000256" key="3">
    <source>
        <dbReference type="ARBA" id="ARBA00022737"/>
    </source>
</evidence>
<keyword evidence="3" id="KW-0677">Repeat</keyword>
<evidence type="ECO:0000256" key="4">
    <source>
        <dbReference type="ARBA" id="ARBA00022946"/>
    </source>
</evidence>
<protein>
    <submittedName>
        <fullName evidence="8">(wild Malaysian banana) hypothetical protein</fullName>
    </submittedName>
</protein>
<dbReference type="EMBL" id="HG996475">
    <property type="protein sequence ID" value="CAG1863570.1"/>
    <property type="molecule type" value="Genomic_DNA"/>
</dbReference>
<keyword evidence="10" id="KW-1185">Reference proteome</keyword>
<evidence type="ECO:0000256" key="5">
    <source>
        <dbReference type="ARBA" id="ARBA00023128"/>
    </source>
</evidence>
<dbReference type="Pfam" id="PF13041">
    <property type="entry name" value="PPR_2"/>
    <property type="match status" value="1"/>
</dbReference>
<dbReference type="GO" id="GO:0005739">
    <property type="term" value="C:mitochondrion"/>
    <property type="evidence" value="ECO:0000318"/>
    <property type="project" value="GO_Central"/>
</dbReference>
<dbReference type="InterPro" id="IPR011990">
    <property type="entry name" value="TPR-like_helical_dom_sf"/>
</dbReference>
<proteinExistence type="inferred from homology"/>
<dbReference type="AlphaFoldDB" id="A0A804L4A7"/>
<dbReference type="GO" id="GO:0003729">
    <property type="term" value="F:mRNA binding"/>
    <property type="evidence" value="ECO:0007669"/>
    <property type="project" value="UniProtKB-ARBA"/>
</dbReference>
<keyword evidence="4" id="KW-0809">Transit peptide</keyword>
<dbReference type="Gramene" id="Ma11_t04800.1">
    <property type="protein sequence ID" value="Ma11_p04800.1"/>
    <property type="gene ID" value="Ma11_g04800"/>
</dbReference>
<dbReference type="NCBIfam" id="TIGR00756">
    <property type="entry name" value="PPR"/>
    <property type="match status" value="3"/>
</dbReference>
<evidence type="ECO:0000313" key="10">
    <source>
        <dbReference type="Proteomes" id="UP000012960"/>
    </source>
</evidence>
<name>A0A804L4A7_MUSAM</name>
<evidence type="ECO:0000313" key="8">
    <source>
        <dbReference type="EMBL" id="CAG1863570.1"/>
    </source>
</evidence>
<feature type="region of interest" description="Disordered" evidence="7">
    <location>
        <begin position="23"/>
        <end position="51"/>
    </location>
</feature>
<dbReference type="PROSITE" id="PS51375">
    <property type="entry name" value="PPR"/>
    <property type="match status" value="3"/>
</dbReference>
<dbReference type="Pfam" id="PF01535">
    <property type="entry name" value="PPR"/>
    <property type="match status" value="2"/>
</dbReference>
<comment type="subcellular location">
    <subcellularLocation>
        <location evidence="1">Mitochondrion</location>
    </subcellularLocation>
</comment>
<dbReference type="EnsemblPlants" id="Ma11_t04800.1">
    <property type="protein sequence ID" value="Ma11_p04800.1"/>
    <property type="gene ID" value="Ma11_g04800"/>
</dbReference>
<feature type="repeat" description="PPR" evidence="6">
    <location>
        <begin position="364"/>
        <end position="398"/>
    </location>
</feature>
<feature type="compositionally biased region" description="Basic and acidic residues" evidence="7">
    <location>
        <begin position="41"/>
        <end position="51"/>
    </location>
</feature>
<gene>
    <name evidence="8" type="ORF">GSMUA_20580.1</name>
</gene>
<sequence>MAKSPMRPLLWAMAAARRRLFTASAASSPSPSPSSSSAEARASEVGERKESKPLYRRLSALGRAPAGSVTKTLNKWLREGRTVTATQLMKYVKELRKYNRYSHALELMEWMSGTRGMNISYTNHAIRLDLISKVKGTESAEEYFSQLPEPAKNERTYGSLLNCYCSGKNADKAISLYNHMKDRNIASSTLVHNNLMSLYMKLGQPENAITQFQEMKSKNIVPDNLTCCILMNCYASLNDIVSVESVIKEMEEGGEVTLQWSAYSTLAAIYSSAGMATKAESALKQLEGLVDKRDWMPFHFLISLYAGIGKLGEVKRIWMSLKEVYSNPINMSYLKMLQALSKLDDIHGLKLLYEEWESGYTAYDLRLTNLMIGTYLKKDMIREAESIWQKASERGAVPDFWTCDRFLDYSLKNKDTGLALRWLETATSMVKQDEWKLNEDKVDAFLKAFEEAKDVEGLEEFCKSLRRLKCLDLNAYEALLRTYLAAGKKNPGLHRRIKDDKIKISSETKKLLQWVCATN</sequence>
<evidence type="ECO:0000313" key="9">
    <source>
        <dbReference type="EnsemblPlants" id="Ma11_p04800.1"/>
    </source>
</evidence>
<dbReference type="InterPro" id="IPR002885">
    <property type="entry name" value="PPR_rpt"/>
</dbReference>
<dbReference type="FunFam" id="1.25.40.10:FF:000385">
    <property type="entry name" value="Pentatricopeptide repeat-containing protein mitochondrial"/>
    <property type="match status" value="1"/>
</dbReference>
<dbReference type="PANTHER" id="PTHR45717:SF8">
    <property type="entry name" value="OS01G0301000 PROTEIN"/>
    <property type="match status" value="1"/>
</dbReference>
<evidence type="ECO:0000256" key="7">
    <source>
        <dbReference type="SAM" id="MobiDB-lite"/>
    </source>
</evidence>
<dbReference type="Gene3D" id="1.25.40.10">
    <property type="entry name" value="Tetratricopeptide repeat domain"/>
    <property type="match status" value="3"/>
</dbReference>
<dbReference type="PANTHER" id="PTHR45717">
    <property type="entry name" value="OS12G0527900 PROTEIN"/>
    <property type="match status" value="1"/>
</dbReference>
<organism evidence="9 10">
    <name type="scientific">Musa acuminata subsp. malaccensis</name>
    <name type="common">Wild banana</name>
    <name type="synonym">Musa malaccensis</name>
    <dbReference type="NCBI Taxonomy" id="214687"/>
    <lineage>
        <taxon>Eukaryota</taxon>
        <taxon>Viridiplantae</taxon>
        <taxon>Streptophyta</taxon>
        <taxon>Embryophyta</taxon>
        <taxon>Tracheophyta</taxon>
        <taxon>Spermatophyta</taxon>
        <taxon>Magnoliopsida</taxon>
        <taxon>Liliopsida</taxon>
        <taxon>Zingiberales</taxon>
        <taxon>Musaceae</taxon>
        <taxon>Musa</taxon>
    </lineage>
</organism>
<keyword evidence="5" id="KW-0496">Mitochondrion</keyword>
<feature type="repeat" description="PPR" evidence="6">
    <location>
        <begin position="188"/>
        <end position="222"/>
    </location>
</feature>
<evidence type="ECO:0000256" key="2">
    <source>
        <dbReference type="ARBA" id="ARBA00007626"/>
    </source>
</evidence>
<feature type="repeat" description="PPR" evidence="6">
    <location>
        <begin position="153"/>
        <end position="187"/>
    </location>
</feature>
<evidence type="ECO:0000256" key="1">
    <source>
        <dbReference type="ARBA" id="ARBA00004173"/>
    </source>
</evidence>
<dbReference type="OrthoDB" id="1717827at2759"/>
<dbReference type="SUPFAM" id="SSF48452">
    <property type="entry name" value="TPR-like"/>
    <property type="match status" value="1"/>
</dbReference>
<evidence type="ECO:0000256" key="6">
    <source>
        <dbReference type="PROSITE-ProRule" id="PRU00708"/>
    </source>
</evidence>
<comment type="similarity">
    <text evidence="2">Belongs to the PPR family. P subfamily.</text>
</comment>
<reference evidence="8" key="1">
    <citation type="submission" date="2021-03" db="EMBL/GenBank/DDBJ databases">
        <authorList>
            <consortium name="Genoscope - CEA"/>
            <person name="William W."/>
        </authorList>
    </citation>
    <scope>NUCLEOTIDE SEQUENCE</scope>
    <source>
        <strain evidence="8">Doubled-haploid Pahang</strain>
    </source>
</reference>
<reference evidence="9" key="2">
    <citation type="submission" date="2021-05" db="UniProtKB">
        <authorList>
            <consortium name="EnsemblPlants"/>
        </authorList>
    </citation>
    <scope>IDENTIFICATION</scope>
    <source>
        <strain evidence="9">subsp. malaccensis</strain>
    </source>
</reference>
<feature type="compositionally biased region" description="Low complexity" evidence="7">
    <location>
        <begin position="23"/>
        <end position="40"/>
    </location>
</feature>